<evidence type="ECO:0000313" key="2">
    <source>
        <dbReference type="Proteomes" id="UP000825935"/>
    </source>
</evidence>
<organism evidence="1 2">
    <name type="scientific">Ceratopteris richardii</name>
    <name type="common">Triangle waterfern</name>
    <dbReference type="NCBI Taxonomy" id="49495"/>
    <lineage>
        <taxon>Eukaryota</taxon>
        <taxon>Viridiplantae</taxon>
        <taxon>Streptophyta</taxon>
        <taxon>Embryophyta</taxon>
        <taxon>Tracheophyta</taxon>
        <taxon>Polypodiopsida</taxon>
        <taxon>Polypodiidae</taxon>
        <taxon>Polypodiales</taxon>
        <taxon>Pteridineae</taxon>
        <taxon>Pteridaceae</taxon>
        <taxon>Parkerioideae</taxon>
        <taxon>Ceratopteris</taxon>
    </lineage>
</organism>
<dbReference type="EMBL" id="CM035428">
    <property type="protein sequence ID" value="KAH7300899.1"/>
    <property type="molecule type" value="Genomic_DNA"/>
</dbReference>
<sequence length="120" mass="13400">MRSCPRSDACVALVRCPTTAEKLSHVCLCGRAASIMAGCLMFSVGGERVRPVARMDDEGRTYNLLGLVFSSTALRNQIFCRYQCSNSIPLLHRSTALHRCLLHLMRLCLAFYCRKTLTNV</sequence>
<gene>
    <name evidence="1" type="ORF">KP509_23G002900</name>
</gene>
<keyword evidence="2" id="KW-1185">Reference proteome</keyword>
<accession>A0A8T2RWE1</accession>
<comment type="caution">
    <text evidence="1">The sequence shown here is derived from an EMBL/GenBank/DDBJ whole genome shotgun (WGS) entry which is preliminary data.</text>
</comment>
<dbReference type="AlphaFoldDB" id="A0A8T2RWE1"/>
<dbReference type="Proteomes" id="UP000825935">
    <property type="component" value="Chromosome 23"/>
</dbReference>
<name>A0A8T2RWE1_CERRI</name>
<reference evidence="1 2" key="1">
    <citation type="submission" date="2021-08" db="EMBL/GenBank/DDBJ databases">
        <title>WGS assembly of Ceratopteris richardii.</title>
        <authorList>
            <person name="Marchant D.B."/>
            <person name="Chen G."/>
            <person name="Jenkins J."/>
            <person name="Shu S."/>
            <person name="Leebens-Mack J."/>
            <person name="Grimwood J."/>
            <person name="Schmutz J."/>
            <person name="Soltis P."/>
            <person name="Soltis D."/>
            <person name="Chen Z.-H."/>
        </authorList>
    </citation>
    <scope>NUCLEOTIDE SEQUENCE [LARGE SCALE GENOMIC DNA]</scope>
    <source>
        <strain evidence="1">Whitten #5841</strain>
        <tissue evidence="1">Leaf</tissue>
    </source>
</reference>
<evidence type="ECO:0000313" key="1">
    <source>
        <dbReference type="EMBL" id="KAH7300899.1"/>
    </source>
</evidence>
<protein>
    <submittedName>
        <fullName evidence="1">Uncharacterized protein</fullName>
    </submittedName>
</protein>
<proteinExistence type="predicted"/>